<feature type="chain" id="PRO_5040219498" description="Guanylate cyclase" evidence="16">
    <location>
        <begin position="26"/>
        <end position="1133"/>
    </location>
</feature>
<dbReference type="InterPro" id="IPR028081">
    <property type="entry name" value="Leu-bd"/>
</dbReference>
<dbReference type="PROSITE" id="PS00452">
    <property type="entry name" value="GUANYLATE_CYCLASE_1"/>
    <property type="match status" value="1"/>
</dbReference>
<evidence type="ECO:0000313" key="20">
    <source>
        <dbReference type="Proteomes" id="UP001153069"/>
    </source>
</evidence>
<organism evidence="19 20">
    <name type="scientific">Seminavis robusta</name>
    <dbReference type="NCBI Taxonomy" id="568900"/>
    <lineage>
        <taxon>Eukaryota</taxon>
        <taxon>Sar</taxon>
        <taxon>Stramenopiles</taxon>
        <taxon>Ochrophyta</taxon>
        <taxon>Bacillariophyta</taxon>
        <taxon>Bacillariophyceae</taxon>
        <taxon>Bacillariophycidae</taxon>
        <taxon>Naviculales</taxon>
        <taxon>Naviculaceae</taxon>
        <taxon>Seminavis</taxon>
    </lineage>
</organism>
<keyword evidence="6 12" id="KW-0547">Nucleotide-binding</keyword>
<feature type="signal peptide" evidence="16">
    <location>
        <begin position="1"/>
        <end position="25"/>
    </location>
</feature>
<evidence type="ECO:0000256" key="4">
    <source>
        <dbReference type="ARBA" id="ARBA00022692"/>
    </source>
</evidence>
<dbReference type="EMBL" id="CAICTM010000473">
    <property type="protein sequence ID" value="CAB9511219.1"/>
    <property type="molecule type" value="Genomic_DNA"/>
</dbReference>
<dbReference type="InterPro" id="IPR017441">
    <property type="entry name" value="Protein_kinase_ATP_BS"/>
</dbReference>
<evidence type="ECO:0000256" key="12">
    <source>
        <dbReference type="PROSITE-ProRule" id="PRU10141"/>
    </source>
</evidence>
<dbReference type="AlphaFoldDB" id="A0A9N8E3U5"/>
<dbReference type="Proteomes" id="UP001153069">
    <property type="component" value="Unassembled WGS sequence"/>
</dbReference>
<evidence type="ECO:0000256" key="16">
    <source>
        <dbReference type="SAM" id="SignalP"/>
    </source>
</evidence>
<keyword evidence="5 16" id="KW-0732">Signal</keyword>
<dbReference type="InterPro" id="IPR000719">
    <property type="entry name" value="Prot_kinase_dom"/>
</dbReference>
<dbReference type="InterPro" id="IPR029787">
    <property type="entry name" value="Nucleotide_cyclase"/>
</dbReference>
<evidence type="ECO:0000259" key="18">
    <source>
        <dbReference type="PROSITE" id="PS50125"/>
    </source>
</evidence>
<accession>A0A9N8E3U5</accession>
<dbReference type="GO" id="GO:0004383">
    <property type="term" value="F:guanylate cyclase activity"/>
    <property type="evidence" value="ECO:0007669"/>
    <property type="project" value="UniProtKB-EC"/>
</dbReference>
<dbReference type="CDD" id="cd07302">
    <property type="entry name" value="CHD"/>
    <property type="match status" value="1"/>
</dbReference>
<keyword evidence="10 13" id="KW-0456">Lyase</keyword>
<dbReference type="GO" id="GO:0001653">
    <property type="term" value="F:peptide receptor activity"/>
    <property type="evidence" value="ECO:0007669"/>
    <property type="project" value="TreeGrafter"/>
</dbReference>
<dbReference type="InterPro" id="IPR018297">
    <property type="entry name" value="A/G_cyclase_CS"/>
</dbReference>
<keyword evidence="3" id="KW-0723">Serine/threonine-protein kinase</keyword>
<dbReference type="PROSITE" id="PS50125">
    <property type="entry name" value="GUANYLATE_CYCLASE_2"/>
    <property type="match status" value="1"/>
</dbReference>
<evidence type="ECO:0000256" key="6">
    <source>
        <dbReference type="ARBA" id="ARBA00022741"/>
    </source>
</evidence>
<dbReference type="PROSITE" id="PS00108">
    <property type="entry name" value="PROTEIN_KINASE_ST"/>
    <property type="match status" value="1"/>
</dbReference>
<dbReference type="Gene3D" id="1.10.510.10">
    <property type="entry name" value="Transferase(Phosphotransferase) domain 1"/>
    <property type="match status" value="1"/>
</dbReference>
<dbReference type="SMART" id="SM00044">
    <property type="entry name" value="CYCc"/>
    <property type="match status" value="1"/>
</dbReference>
<dbReference type="InterPro" id="IPR001245">
    <property type="entry name" value="Ser-Thr/Tyr_kinase_cat_dom"/>
</dbReference>
<evidence type="ECO:0000259" key="17">
    <source>
        <dbReference type="PROSITE" id="PS50011"/>
    </source>
</evidence>
<dbReference type="EC" id="4.6.1.2" evidence="2 14"/>
<dbReference type="SMART" id="SM00220">
    <property type="entry name" value="S_TKc"/>
    <property type="match status" value="1"/>
</dbReference>
<protein>
    <recommendedName>
        <fullName evidence="2 14">Guanylate cyclase</fullName>
        <ecNumber evidence="2 14">4.6.1.2</ecNumber>
    </recommendedName>
</protein>
<sequence length="1133" mass="124548">MKFCPGYLWLSASVLLLNLSNTCEAATVSIRRSAVDSNFLESSEHDCLYNGEILLSHPLSLGVQTKHYDLAMHMLRSIHLTMDRVNGWPRCGVSVDGKNFSLAIQTYGDEGSVNKTLEIGSKIVNTTDFLLSGYSSTLVRPLAQVAQENKRLMVTGGSASSTVYEGRDHVFGIIPPSGSFRLPAFPALVAAGARTFATIGEESTQCSGTEELAIQFGFEFVGSAEVVDRAPLEDFQEAARNISKLDPDVVMCCIRSSYSLWNKAMRSIDWSPKAQVYSSIFGRYEFEQELGTDLAYNMGTVPWERALPPITDGATGLTPLEFYELFEEATSKQPPYQAVSHSSAISVLVQAIERAGTMETEKVRDTIASGFFPTIFGNVSFDENGQNKQPSLLLQYDGNSKLQLLSPQELKTNDFQMIYPMPTWAMRDCINLSPCTVLGGSCTMEGSCQCPDEMVSVGLREEAECVPPELAPQEPNYAAIIGVPLLAICLIGLGLFWYMKTIKTRADAIWKINKEELIFADPAEVIGSGSFGEVLLAEYRGTKVAVKHVLPSKNLRLSGMDDTRDTLSLDDSGDDIEQPKKKRGHSSWGMASIGLSSTTSKTGMQGRSGSASGRSSFFGRMTMFGSSANGSIDLKAMKADFIREMRYLSKLRHPCITMVMGAVIESKEDPMLVMEYMDNGSLYDILHNETFWLDGEILLPLLKDISQGCRFLHAADPAVVHGDLKSANILVDSKYRAKVADFGLSQKQQAGGAMSTAGSPFWMAPELLRRESSNTTASDVYAFGIILYECFSRKDPYEGDDLNEILRQVADPSINRRPPVPKDCPHQLAALMADCVAANPDDRPSFAEIDSRLNRLQADTLLLSDKPIMKNSSVSLFDIFPKHIAEALRDGRKVEAEHHEVVTIFFCDIVGFTGISQSLEPQKVANMLDRLYSKFDDLSTKHDIFKVETIGDAYMAVTNLVKDQSATHATRIAQFSVEALKAANETLVDVDDHSKGYVNIRVGFHSGPVVSDVVGNRNPRYCLFGDAVNTASRMESNSQPNCIHCSFQAAELLTKQGCEIPLTYRGKINVKGKGRMETYWVNKSRKSAMTVLTDVTEEMSSSHADNDELHAANGPPMHYLPRQSPAPKSAVDC</sequence>
<feature type="domain" description="Guanylate cyclase" evidence="18">
    <location>
        <begin position="903"/>
        <end position="1035"/>
    </location>
</feature>
<keyword evidence="4" id="KW-0812">Transmembrane</keyword>
<dbReference type="PANTHER" id="PTHR11920">
    <property type="entry name" value="GUANYLYL CYCLASE"/>
    <property type="match status" value="1"/>
</dbReference>
<dbReference type="InterPro" id="IPR011009">
    <property type="entry name" value="Kinase-like_dom_sf"/>
</dbReference>
<gene>
    <name evidence="19" type="ORF">SEMRO_474_G150250.1</name>
</gene>
<evidence type="ECO:0000256" key="1">
    <source>
        <dbReference type="ARBA" id="ARBA00004479"/>
    </source>
</evidence>
<dbReference type="GO" id="GO:0004016">
    <property type="term" value="F:adenylate cyclase activity"/>
    <property type="evidence" value="ECO:0007669"/>
    <property type="project" value="TreeGrafter"/>
</dbReference>
<dbReference type="PROSITE" id="PS00107">
    <property type="entry name" value="PROTEIN_KINASE_ATP"/>
    <property type="match status" value="1"/>
</dbReference>
<evidence type="ECO:0000256" key="3">
    <source>
        <dbReference type="ARBA" id="ARBA00022527"/>
    </source>
</evidence>
<dbReference type="SUPFAM" id="SSF53822">
    <property type="entry name" value="Periplasmic binding protein-like I"/>
    <property type="match status" value="1"/>
</dbReference>
<dbReference type="Gene3D" id="3.40.50.2300">
    <property type="match status" value="2"/>
</dbReference>
<keyword evidence="11 14" id="KW-0141">cGMP biosynthesis</keyword>
<keyword evidence="19" id="KW-0808">Transferase</keyword>
<evidence type="ECO:0000256" key="7">
    <source>
        <dbReference type="ARBA" id="ARBA00022840"/>
    </source>
</evidence>
<dbReference type="Gene3D" id="3.30.200.20">
    <property type="entry name" value="Phosphorylase Kinase, domain 1"/>
    <property type="match status" value="1"/>
</dbReference>
<dbReference type="InterPro" id="IPR001054">
    <property type="entry name" value="A/G_cyclase"/>
</dbReference>
<dbReference type="Pfam" id="PF07714">
    <property type="entry name" value="PK_Tyr_Ser-Thr"/>
    <property type="match status" value="1"/>
</dbReference>
<feature type="binding site" evidence="12">
    <location>
        <position position="547"/>
    </location>
    <ligand>
        <name>ATP</name>
        <dbReference type="ChEBI" id="CHEBI:30616"/>
    </ligand>
</feature>
<keyword evidence="9" id="KW-0472">Membrane</keyword>
<dbReference type="SUPFAM" id="SSF55073">
    <property type="entry name" value="Nucleotide cyclase"/>
    <property type="match status" value="1"/>
</dbReference>
<comment type="caution">
    <text evidence="19">The sequence shown here is derived from an EMBL/GenBank/DDBJ whole genome shotgun (WGS) entry which is preliminary data.</text>
</comment>
<comment type="similarity">
    <text evidence="13">Belongs to the adenylyl cyclase class-4/guanylyl cyclase family.</text>
</comment>
<dbReference type="GO" id="GO:0007168">
    <property type="term" value="P:receptor guanylyl cyclase signaling pathway"/>
    <property type="evidence" value="ECO:0007669"/>
    <property type="project" value="TreeGrafter"/>
</dbReference>
<keyword evidence="7 12" id="KW-0067">ATP-binding</keyword>
<keyword evidence="8" id="KW-1133">Transmembrane helix</keyword>
<keyword evidence="19" id="KW-0418">Kinase</keyword>
<proteinExistence type="inferred from homology"/>
<comment type="catalytic activity">
    <reaction evidence="14">
        <text>GTP = 3',5'-cyclic GMP + diphosphate</text>
        <dbReference type="Rhea" id="RHEA:13665"/>
        <dbReference type="ChEBI" id="CHEBI:33019"/>
        <dbReference type="ChEBI" id="CHEBI:37565"/>
        <dbReference type="ChEBI" id="CHEBI:57746"/>
        <dbReference type="EC" id="4.6.1.2"/>
    </reaction>
</comment>
<dbReference type="PROSITE" id="PS50011">
    <property type="entry name" value="PROTEIN_KINASE_DOM"/>
    <property type="match status" value="1"/>
</dbReference>
<dbReference type="GO" id="GO:0004674">
    <property type="term" value="F:protein serine/threonine kinase activity"/>
    <property type="evidence" value="ECO:0007669"/>
    <property type="project" value="UniProtKB-KW"/>
</dbReference>
<name>A0A9N8E3U5_9STRA</name>
<evidence type="ECO:0000256" key="11">
    <source>
        <dbReference type="ARBA" id="ARBA00023293"/>
    </source>
</evidence>
<dbReference type="Gene3D" id="3.30.70.1230">
    <property type="entry name" value="Nucleotide cyclase"/>
    <property type="match status" value="1"/>
</dbReference>
<evidence type="ECO:0000256" key="5">
    <source>
        <dbReference type="ARBA" id="ARBA00022729"/>
    </source>
</evidence>
<comment type="subcellular location">
    <subcellularLocation>
        <location evidence="1">Membrane</location>
        <topology evidence="1">Single-pass type I membrane protein</topology>
    </subcellularLocation>
</comment>
<dbReference type="GO" id="GO:0035556">
    <property type="term" value="P:intracellular signal transduction"/>
    <property type="evidence" value="ECO:0007669"/>
    <property type="project" value="InterPro"/>
</dbReference>
<dbReference type="InterPro" id="IPR028082">
    <property type="entry name" value="Peripla_BP_I"/>
</dbReference>
<dbReference type="CDD" id="cd13999">
    <property type="entry name" value="STKc_MAP3K-like"/>
    <property type="match status" value="1"/>
</dbReference>
<dbReference type="InterPro" id="IPR008271">
    <property type="entry name" value="Ser/Thr_kinase_AS"/>
</dbReference>
<evidence type="ECO:0000256" key="10">
    <source>
        <dbReference type="ARBA" id="ARBA00023239"/>
    </source>
</evidence>
<feature type="domain" description="Protein kinase" evidence="17">
    <location>
        <begin position="520"/>
        <end position="862"/>
    </location>
</feature>
<keyword evidence="20" id="KW-1185">Reference proteome</keyword>
<dbReference type="OrthoDB" id="10056896at2759"/>
<evidence type="ECO:0000256" key="14">
    <source>
        <dbReference type="RuleBase" id="RU003431"/>
    </source>
</evidence>
<evidence type="ECO:0000256" key="2">
    <source>
        <dbReference type="ARBA" id="ARBA00012202"/>
    </source>
</evidence>
<evidence type="ECO:0000256" key="13">
    <source>
        <dbReference type="RuleBase" id="RU000405"/>
    </source>
</evidence>
<dbReference type="GO" id="GO:0005886">
    <property type="term" value="C:plasma membrane"/>
    <property type="evidence" value="ECO:0007669"/>
    <property type="project" value="TreeGrafter"/>
</dbReference>
<dbReference type="InterPro" id="IPR050401">
    <property type="entry name" value="Cyclic_nucleotide_synthase"/>
</dbReference>
<feature type="region of interest" description="Disordered" evidence="15">
    <location>
        <begin position="566"/>
        <end position="592"/>
    </location>
</feature>
<dbReference type="GO" id="GO:0005524">
    <property type="term" value="F:ATP binding"/>
    <property type="evidence" value="ECO:0007669"/>
    <property type="project" value="UniProtKB-UniRule"/>
</dbReference>
<dbReference type="Pfam" id="PF13458">
    <property type="entry name" value="Peripla_BP_6"/>
    <property type="match status" value="1"/>
</dbReference>
<dbReference type="FunFam" id="3.30.70.1230:FF:000030">
    <property type="entry name" value="Si:ch211-215j19.12"/>
    <property type="match status" value="1"/>
</dbReference>
<dbReference type="PANTHER" id="PTHR11920:SF335">
    <property type="entry name" value="GUANYLATE CYCLASE"/>
    <property type="match status" value="1"/>
</dbReference>
<evidence type="ECO:0000256" key="8">
    <source>
        <dbReference type="ARBA" id="ARBA00022989"/>
    </source>
</evidence>
<evidence type="ECO:0000256" key="15">
    <source>
        <dbReference type="SAM" id="MobiDB-lite"/>
    </source>
</evidence>
<dbReference type="SUPFAM" id="SSF56112">
    <property type="entry name" value="Protein kinase-like (PK-like)"/>
    <property type="match status" value="1"/>
</dbReference>
<evidence type="ECO:0000313" key="19">
    <source>
        <dbReference type="EMBL" id="CAB9511219.1"/>
    </source>
</evidence>
<reference evidence="19" key="1">
    <citation type="submission" date="2020-06" db="EMBL/GenBank/DDBJ databases">
        <authorList>
            <consortium name="Plant Systems Biology data submission"/>
        </authorList>
    </citation>
    <scope>NUCLEOTIDE SEQUENCE</scope>
    <source>
        <strain evidence="19">D6</strain>
    </source>
</reference>
<evidence type="ECO:0000256" key="9">
    <source>
        <dbReference type="ARBA" id="ARBA00023136"/>
    </source>
</evidence>
<dbReference type="PRINTS" id="PR00109">
    <property type="entry name" value="TYRKINASE"/>
</dbReference>
<dbReference type="Pfam" id="PF00211">
    <property type="entry name" value="Guanylate_cyc"/>
    <property type="match status" value="1"/>
</dbReference>
<feature type="region of interest" description="Disordered" evidence="15">
    <location>
        <begin position="1097"/>
        <end position="1133"/>
    </location>
</feature>